<organism evidence="1">
    <name type="scientific">Tanacetum cinerariifolium</name>
    <name type="common">Dalmatian daisy</name>
    <name type="synonym">Chrysanthemum cinerariifolium</name>
    <dbReference type="NCBI Taxonomy" id="118510"/>
    <lineage>
        <taxon>Eukaryota</taxon>
        <taxon>Viridiplantae</taxon>
        <taxon>Streptophyta</taxon>
        <taxon>Embryophyta</taxon>
        <taxon>Tracheophyta</taxon>
        <taxon>Spermatophyta</taxon>
        <taxon>Magnoliopsida</taxon>
        <taxon>eudicotyledons</taxon>
        <taxon>Gunneridae</taxon>
        <taxon>Pentapetalae</taxon>
        <taxon>asterids</taxon>
        <taxon>campanulids</taxon>
        <taxon>Asterales</taxon>
        <taxon>Asteraceae</taxon>
        <taxon>Asteroideae</taxon>
        <taxon>Anthemideae</taxon>
        <taxon>Anthemidinae</taxon>
        <taxon>Tanacetum</taxon>
    </lineage>
</organism>
<gene>
    <name evidence="1" type="ORF">Tci_844320</name>
</gene>
<proteinExistence type="predicted"/>
<dbReference type="EMBL" id="BKCJ011037478">
    <property type="protein sequence ID" value="GFC72350.1"/>
    <property type="molecule type" value="Genomic_DNA"/>
</dbReference>
<protein>
    <submittedName>
        <fullName evidence="1">Uncharacterized protein</fullName>
    </submittedName>
</protein>
<name>A0A699QSK9_TANCI</name>
<reference evidence="1" key="1">
    <citation type="journal article" date="2019" name="Sci. Rep.">
        <title>Draft genome of Tanacetum cinerariifolium, the natural source of mosquito coil.</title>
        <authorList>
            <person name="Yamashiro T."/>
            <person name="Shiraishi A."/>
            <person name="Satake H."/>
            <person name="Nakayama K."/>
        </authorList>
    </citation>
    <scope>NUCLEOTIDE SEQUENCE</scope>
</reference>
<dbReference type="AlphaFoldDB" id="A0A699QSK9"/>
<feature type="non-terminal residue" evidence="1">
    <location>
        <position position="98"/>
    </location>
</feature>
<sequence>MSAYSFYHSYGCSLYFHSCLFSEESDGDTIEFGVDIVHPRLNTLIVFLVSTIVVKLAQHEEELRVQRDRAKVAEEERSTLCARIRSWETVETILRNTV</sequence>
<evidence type="ECO:0000313" key="1">
    <source>
        <dbReference type="EMBL" id="GFC72350.1"/>
    </source>
</evidence>
<comment type="caution">
    <text evidence="1">The sequence shown here is derived from an EMBL/GenBank/DDBJ whole genome shotgun (WGS) entry which is preliminary data.</text>
</comment>
<accession>A0A699QSK9</accession>